<dbReference type="EMBL" id="BART01036129">
    <property type="protein sequence ID" value="GAH07815.1"/>
    <property type="molecule type" value="Genomic_DNA"/>
</dbReference>
<dbReference type="AlphaFoldDB" id="X1DHN5"/>
<reference evidence="1" key="1">
    <citation type="journal article" date="2014" name="Front. Microbiol.">
        <title>High frequency of phylogenetically diverse reductive dehalogenase-homologous genes in deep subseafloor sedimentary metagenomes.</title>
        <authorList>
            <person name="Kawai M."/>
            <person name="Futagami T."/>
            <person name="Toyoda A."/>
            <person name="Takaki Y."/>
            <person name="Nishi S."/>
            <person name="Hori S."/>
            <person name="Arai W."/>
            <person name="Tsubouchi T."/>
            <person name="Morono Y."/>
            <person name="Uchiyama I."/>
            <person name="Ito T."/>
            <person name="Fujiyama A."/>
            <person name="Inagaki F."/>
            <person name="Takami H."/>
        </authorList>
    </citation>
    <scope>NUCLEOTIDE SEQUENCE</scope>
    <source>
        <strain evidence="1">Expedition CK06-06</strain>
    </source>
</reference>
<feature type="non-terminal residue" evidence="1">
    <location>
        <position position="122"/>
    </location>
</feature>
<accession>X1DHN5</accession>
<protein>
    <submittedName>
        <fullName evidence="1">Uncharacterized protein</fullName>
    </submittedName>
</protein>
<gene>
    <name evidence="1" type="ORF">S01H4_61064</name>
</gene>
<comment type="caution">
    <text evidence="1">The sequence shown here is derived from an EMBL/GenBank/DDBJ whole genome shotgun (WGS) entry which is preliminary data.</text>
</comment>
<organism evidence="1">
    <name type="scientific">marine sediment metagenome</name>
    <dbReference type="NCBI Taxonomy" id="412755"/>
    <lineage>
        <taxon>unclassified sequences</taxon>
        <taxon>metagenomes</taxon>
        <taxon>ecological metagenomes</taxon>
    </lineage>
</organism>
<evidence type="ECO:0000313" key="1">
    <source>
        <dbReference type="EMBL" id="GAH07815.1"/>
    </source>
</evidence>
<sequence length="122" mass="13951">MVLITQDIDLLLANAEPKIDPETSKWHVTQSVSAVERSDNWTRIHLADGTALHLQPYIYVREGNVIEAFYNGSDLSAVWKQINFAPKECPLRVRIYPSYSRTEVVHVPPHVLRVTIRERTSA</sequence>
<proteinExistence type="predicted"/>
<name>X1DHN5_9ZZZZ</name>